<feature type="transmembrane region" description="Helical" evidence="1">
    <location>
        <begin position="140"/>
        <end position="163"/>
    </location>
</feature>
<evidence type="ECO:0000313" key="2">
    <source>
        <dbReference type="EMBL" id="GEN89812.1"/>
    </source>
</evidence>
<feature type="transmembrane region" description="Helical" evidence="1">
    <location>
        <begin position="86"/>
        <end position="110"/>
    </location>
</feature>
<sequence length="347" mass="38259">MRNRRISILLLAATYVGTVIGAGFSSGKEIVTFFSVYGALGTIGIAVSGLLFILIGTKIMIISARIQAYSYQELNEYLFGKSIARVVNLFIFIVVIGVTSVMLSGAGAVFHEQLGLPFQMGIIITLILSYIVVMKGLNGLFAINSYIVPLMILFVLFVAGSIAGEHPHLLAEKLLPVQLSDNLSWAGSPFAYAAFNLMTAQVVLVPLGKEIQDEHILRWGGFLGGLILFFLLIAIHFLLSVFPETFLYEIPMAEIVQHFGTLIHVLFLIVIYGEIFNTVVGNVFGITRQLQSAFHLRYQHAVLLILSAIFLISQVGYGKLLSVLYPLFGYMGLFFLLWLLIKKMPGK</sequence>
<dbReference type="Proteomes" id="UP000321558">
    <property type="component" value="Unassembled WGS sequence"/>
</dbReference>
<feature type="transmembrane region" description="Helical" evidence="1">
    <location>
        <begin position="298"/>
        <end position="317"/>
    </location>
</feature>
<dbReference type="GO" id="GO:0016020">
    <property type="term" value="C:membrane"/>
    <property type="evidence" value="ECO:0007669"/>
    <property type="project" value="InterPro"/>
</dbReference>
<evidence type="ECO:0000313" key="3">
    <source>
        <dbReference type="Proteomes" id="UP000321558"/>
    </source>
</evidence>
<feature type="transmembrane region" description="Helical" evidence="1">
    <location>
        <begin position="31"/>
        <end position="55"/>
    </location>
</feature>
<accession>A0A511ZQU4</accession>
<dbReference type="AlphaFoldDB" id="A0A511ZQU4"/>
<feature type="transmembrane region" description="Helical" evidence="1">
    <location>
        <begin position="219"/>
        <end position="242"/>
    </location>
</feature>
<keyword evidence="1" id="KW-1133">Transmembrane helix</keyword>
<comment type="caution">
    <text evidence="2">The sequence shown here is derived from an EMBL/GenBank/DDBJ whole genome shotgun (WGS) entry which is preliminary data.</text>
</comment>
<dbReference type="EMBL" id="BJYM01000030">
    <property type="protein sequence ID" value="GEN89812.1"/>
    <property type="molecule type" value="Genomic_DNA"/>
</dbReference>
<keyword evidence="1" id="KW-0812">Transmembrane</keyword>
<dbReference type="PANTHER" id="PTHR37814">
    <property type="entry name" value="CONSERVED MEMBRANE PROTEIN"/>
    <property type="match status" value="1"/>
</dbReference>
<dbReference type="RefSeq" id="WP_147212682.1">
    <property type="nucleotide sequence ID" value="NZ_BJYM01000030.1"/>
</dbReference>
<feature type="transmembrane region" description="Helical" evidence="1">
    <location>
        <begin position="262"/>
        <end position="286"/>
    </location>
</feature>
<dbReference type="STRING" id="582851.GCA_900162665_04469"/>
<feature type="transmembrane region" description="Helical" evidence="1">
    <location>
        <begin position="323"/>
        <end position="341"/>
    </location>
</feature>
<organism evidence="2 3">
    <name type="scientific">Oceanobacillus sojae</name>
    <dbReference type="NCBI Taxonomy" id="582851"/>
    <lineage>
        <taxon>Bacteria</taxon>
        <taxon>Bacillati</taxon>
        <taxon>Bacillota</taxon>
        <taxon>Bacilli</taxon>
        <taxon>Bacillales</taxon>
        <taxon>Bacillaceae</taxon>
        <taxon>Oceanobacillus</taxon>
    </lineage>
</organism>
<dbReference type="GO" id="GO:0022857">
    <property type="term" value="F:transmembrane transporter activity"/>
    <property type="evidence" value="ECO:0007669"/>
    <property type="project" value="InterPro"/>
</dbReference>
<dbReference type="PANTHER" id="PTHR37814:SF1">
    <property type="entry name" value="MEMBRANE PROTEIN"/>
    <property type="match status" value="1"/>
</dbReference>
<gene>
    <name evidence="2" type="primary">ykvI</name>
    <name evidence="2" type="ORF">OSO01_45510</name>
</gene>
<keyword evidence="1" id="KW-0472">Membrane</keyword>
<keyword evidence="3" id="KW-1185">Reference proteome</keyword>
<feature type="transmembrane region" description="Helical" evidence="1">
    <location>
        <begin position="116"/>
        <end position="133"/>
    </location>
</feature>
<feature type="transmembrane region" description="Helical" evidence="1">
    <location>
        <begin position="183"/>
        <end position="207"/>
    </location>
</feature>
<evidence type="ECO:0000256" key="1">
    <source>
        <dbReference type="SAM" id="Phobius"/>
    </source>
</evidence>
<reference evidence="2 3" key="1">
    <citation type="submission" date="2019-07" db="EMBL/GenBank/DDBJ databases">
        <title>Whole genome shotgun sequence of Oceanobacillus sojae NBRC 105379.</title>
        <authorList>
            <person name="Hosoyama A."/>
            <person name="Uohara A."/>
            <person name="Ohji S."/>
            <person name="Ichikawa N."/>
        </authorList>
    </citation>
    <scope>NUCLEOTIDE SEQUENCE [LARGE SCALE GENOMIC DNA]</scope>
    <source>
        <strain evidence="2 3">NBRC 105379</strain>
    </source>
</reference>
<protein>
    <submittedName>
        <fullName evidence="2">Putative membrane protein YkvI</fullName>
    </submittedName>
</protein>
<name>A0A511ZQU4_9BACI</name>
<dbReference type="InterPro" id="IPR001734">
    <property type="entry name" value="Na/solute_symporter"/>
</dbReference>
<dbReference type="PROSITE" id="PS50283">
    <property type="entry name" value="NA_SOLUT_SYMP_3"/>
    <property type="match status" value="1"/>
</dbReference>
<dbReference type="InterPro" id="IPR038728">
    <property type="entry name" value="YkvI-like"/>
</dbReference>
<proteinExistence type="predicted"/>
<dbReference type="OrthoDB" id="4424890at2"/>